<dbReference type="PANTHER" id="PTHR46599">
    <property type="entry name" value="PIGGYBAC TRANSPOSABLE ELEMENT-DERIVED PROTEIN 4"/>
    <property type="match status" value="1"/>
</dbReference>
<feature type="compositionally biased region" description="Polar residues" evidence="1">
    <location>
        <begin position="77"/>
        <end position="94"/>
    </location>
</feature>
<feature type="compositionally biased region" description="Basic and acidic residues" evidence="1">
    <location>
        <begin position="1"/>
        <end position="20"/>
    </location>
</feature>
<name>A0A1B6FSV8_9HEMI</name>
<dbReference type="InterPro" id="IPR029526">
    <property type="entry name" value="PGBD"/>
</dbReference>
<dbReference type="PANTHER" id="PTHR46599:SF3">
    <property type="entry name" value="PIGGYBAC TRANSPOSABLE ELEMENT-DERIVED PROTEIN 4"/>
    <property type="match status" value="1"/>
</dbReference>
<feature type="region of interest" description="Disordered" evidence="1">
    <location>
        <begin position="1"/>
        <end position="128"/>
    </location>
</feature>
<dbReference type="AlphaFoldDB" id="A0A1B6FSV8"/>
<feature type="domain" description="PiggyBac transposable element-derived protein" evidence="2">
    <location>
        <begin position="154"/>
        <end position="233"/>
    </location>
</feature>
<gene>
    <name evidence="3" type="ORF">g.11794</name>
</gene>
<reference evidence="3" key="1">
    <citation type="submission" date="2015-11" db="EMBL/GenBank/DDBJ databases">
        <title>De novo transcriptome assembly of four potential Pierce s Disease insect vectors from Arizona vineyards.</title>
        <authorList>
            <person name="Tassone E.E."/>
        </authorList>
    </citation>
    <scope>NUCLEOTIDE SEQUENCE</scope>
</reference>
<feature type="non-terminal residue" evidence="3">
    <location>
        <position position="233"/>
    </location>
</feature>
<dbReference type="Pfam" id="PF13843">
    <property type="entry name" value="DDE_Tnp_1_7"/>
    <property type="match status" value="1"/>
</dbReference>
<organism evidence="3">
    <name type="scientific">Cuerna arida</name>
    <dbReference type="NCBI Taxonomy" id="1464854"/>
    <lineage>
        <taxon>Eukaryota</taxon>
        <taxon>Metazoa</taxon>
        <taxon>Ecdysozoa</taxon>
        <taxon>Arthropoda</taxon>
        <taxon>Hexapoda</taxon>
        <taxon>Insecta</taxon>
        <taxon>Pterygota</taxon>
        <taxon>Neoptera</taxon>
        <taxon>Paraneoptera</taxon>
        <taxon>Hemiptera</taxon>
        <taxon>Auchenorrhyncha</taxon>
        <taxon>Membracoidea</taxon>
        <taxon>Cicadellidae</taxon>
        <taxon>Cicadellinae</taxon>
        <taxon>Proconiini</taxon>
        <taxon>Cuerna</taxon>
    </lineage>
</organism>
<feature type="non-terminal residue" evidence="3">
    <location>
        <position position="1"/>
    </location>
</feature>
<proteinExistence type="predicted"/>
<sequence length="233" mass="26660">DLDIKDDLDIKEDFDIKDAIVPDDLPVSGGDGFESSSLSNDFSSDSEDLNSPGSEAEKDDFSLLPQQRKRSRPYRQPVSQPQLLTPQPPASSRVNRLEWPQLPTQKDDDWPPPAAHGDRANIWTRTYPDEPSKNIKSQFRVRNVGSHGTHNSRTPLDFFSLFMSISVWEMMVDATNRYAQQTARDLKRSGNLHPRSRIRDWKEVTVAEMKIFWGMLLNMGLMRATALHLYWSS</sequence>
<protein>
    <recommendedName>
        <fullName evidence="2">PiggyBac transposable element-derived protein domain-containing protein</fullName>
    </recommendedName>
</protein>
<evidence type="ECO:0000259" key="2">
    <source>
        <dbReference type="Pfam" id="PF13843"/>
    </source>
</evidence>
<feature type="compositionally biased region" description="Low complexity" evidence="1">
    <location>
        <begin position="33"/>
        <end position="43"/>
    </location>
</feature>
<accession>A0A1B6FSV8</accession>
<evidence type="ECO:0000256" key="1">
    <source>
        <dbReference type="SAM" id="MobiDB-lite"/>
    </source>
</evidence>
<evidence type="ECO:0000313" key="3">
    <source>
        <dbReference type="EMBL" id="JAS53254.1"/>
    </source>
</evidence>
<dbReference type="EMBL" id="GECZ01016515">
    <property type="protein sequence ID" value="JAS53254.1"/>
    <property type="molecule type" value="Transcribed_RNA"/>
</dbReference>